<dbReference type="RefSeq" id="WP_090058965.1">
    <property type="nucleotide sequence ID" value="NZ_FORH01000001.1"/>
</dbReference>
<keyword evidence="10" id="KW-1185">Reference proteome</keyword>
<name>A0A1I3M4P9_9RHOB</name>
<reference evidence="10" key="1">
    <citation type="submission" date="2016-10" db="EMBL/GenBank/DDBJ databases">
        <authorList>
            <person name="Varghese N."/>
            <person name="Submissions S."/>
        </authorList>
    </citation>
    <scope>NUCLEOTIDE SEQUENCE [LARGE SCALE GENOMIC DNA]</scope>
    <source>
        <strain evidence="10">DSM 26471</strain>
    </source>
</reference>
<evidence type="ECO:0000256" key="1">
    <source>
        <dbReference type="ARBA" id="ARBA00004202"/>
    </source>
</evidence>
<evidence type="ECO:0000256" key="2">
    <source>
        <dbReference type="ARBA" id="ARBA00022475"/>
    </source>
</evidence>
<feature type="domain" description="Flagellar motor switch protein FliN-like C-terminal" evidence="8">
    <location>
        <begin position="218"/>
        <end position="283"/>
    </location>
</feature>
<accession>A0A1I3M4P9</accession>
<organism evidence="9 10">
    <name type="scientific">Celeribacter neptunius</name>
    <dbReference type="NCBI Taxonomy" id="588602"/>
    <lineage>
        <taxon>Bacteria</taxon>
        <taxon>Pseudomonadati</taxon>
        <taxon>Pseudomonadota</taxon>
        <taxon>Alphaproteobacteria</taxon>
        <taxon>Rhodobacterales</taxon>
        <taxon>Roseobacteraceae</taxon>
        <taxon>Celeribacter</taxon>
    </lineage>
</organism>
<dbReference type="Proteomes" id="UP000199630">
    <property type="component" value="Unassembled WGS sequence"/>
</dbReference>
<protein>
    <submittedName>
        <fullName evidence="9">Flagellar motor switch protein FliM</fullName>
    </submittedName>
</protein>
<dbReference type="Gene3D" id="2.30.330.10">
    <property type="entry name" value="SpoA-like"/>
    <property type="match status" value="1"/>
</dbReference>
<comment type="function">
    <text evidence="6">FliM is one of three proteins (FliG, FliN, FliM) that forms the rotor-mounted switch complex (C ring), located at the base of the basal body. This complex interacts with the CheY and CheZ chemotaxis proteins, in addition to contacting components of the motor that determine the direction of flagellar rotation.</text>
</comment>
<dbReference type="SUPFAM" id="SSF101801">
    <property type="entry name" value="Surface presentation of antigens (SPOA)"/>
    <property type="match status" value="1"/>
</dbReference>
<dbReference type="STRING" id="588602.SAMN04487991_1238"/>
<feature type="region of interest" description="Disordered" evidence="7">
    <location>
        <begin position="326"/>
        <end position="384"/>
    </location>
</feature>
<evidence type="ECO:0000259" key="8">
    <source>
        <dbReference type="Pfam" id="PF01052"/>
    </source>
</evidence>
<proteinExistence type="predicted"/>
<keyword evidence="9" id="KW-0969">Cilium</keyword>
<keyword evidence="5" id="KW-0472">Membrane</keyword>
<dbReference type="GO" id="GO:0097588">
    <property type="term" value="P:archaeal or bacterial-type flagellum-dependent cell motility"/>
    <property type="evidence" value="ECO:0007669"/>
    <property type="project" value="UniProtKB-KW"/>
</dbReference>
<evidence type="ECO:0000256" key="7">
    <source>
        <dbReference type="SAM" id="MobiDB-lite"/>
    </source>
</evidence>
<dbReference type="OrthoDB" id="7824563at2"/>
<keyword evidence="9" id="KW-0282">Flagellum</keyword>
<dbReference type="InterPro" id="IPR036429">
    <property type="entry name" value="SpoA-like_sf"/>
</dbReference>
<dbReference type="InterPro" id="IPR028976">
    <property type="entry name" value="CheC-like_sf"/>
</dbReference>
<dbReference type="GO" id="GO:0006935">
    <property type="term" value="P:chemotaxis"/>
    <property type="evidence" value="ECO:0007669"/>
    <property type="project" value="UniProtKB-KW"/>
</dbReference>
<feature type="compositionally biased region" description="Low complexity" evidence="7">
    <location>
        <begin position="360"/>
        <end position="375"/>
    </location>
</feature>
<evidence type="ECO:0000313" key="10">
    <source>
        <dbReference type="Proteomes" id="UP000199630"/>
    </source>
</evidence>
<evidence type="ECO:0000256" key="4">
    <source>
        <dbReference type="ARBA" id="ARBA00022779"/>
    </source>
</evidence>
<keyword evidence="9" id="KW-0966">Cell projection</keyword>
<keyword evidence="4" id="KW-0283">Flagellar rotation</keyword>
<sequence>MSDADIISAMRRKAGVGRPPPDVQPMSPAKALRIAAAKAAEDVLGLVLQVTDVTEEKSAISKLPGQVPEFALLSLLEGPDNGYGLAVLDKNTVASVVEQQTAGKVLNLPPEERAPTATDSVMCTEFSNRVLRLFEMHVAEVQDPPAVSGFHVAAQLREPRSIAIAFDDVPYRLYRVQVSLGRQGRTGEILFVFPYESARPADAQAEDGDFGSSFQDVILKSEARLDTVLHRVNLSLADVTGLQEGMMIPIPREALSRVELRADDHLVSRARLGQINGKRAVCVVLNGEEDEPLDGVAAPFDGMAGLGAIGTMETMGGALGMGQDLPALSDGTDHAGDLPDIGDLPPMGDLPDIGDMPAMGDLPDIGDLPDLGDFPAMGDLPPLE</sequence>
<gene>
    <name evidence="9" type="ORF">SAMN04487991_1238</name>
</gene>
<keyword evidence="3" id="KW-0145">Chemotaxis</keyword>
<dbReference type="EMBL" id="FORH01000001">
    <property type="protein sequence ID" value="SFI91715.1"/>
    <property type="molecule type" value="Genomic_DNA"/>
</dbReference>
<keyword evidence="2" id="KW-1003">Cell membrane</keyword>
<dbReference type="AlphaFoldDB" id="A0A1I3M4P9"/>
<evidence type="ECO:0000256" key="3">
    <source>
        <dbReference type="ARBA" id="ARBA00022500"/>
    </source>
</evidence>
<comment type="subcellular location">
    <subcellularLocation>
        <location evidence="1">Cell membrane</location>
        <topology evidence="1">Peripheral membrane protein</topology>
    </subcellularLocation>
</comment>
<dbReference type="Pfam" id="PF01052">
    <property type="entry name" value="FliMN_C"/>
    <property type="match status" value="1"/>
</dbReference>
<evidence type="ECO:0000256" key="6">
    <source>
        <dbReference type="ARBA" id="ARBA00025044"/>
    </source>
</evidence>
<dbReference type="GO" id="GO:0005886">
    <property type="term" value="C:plasma membrane"/>
    <property type="evidence" value="ECO:0007669"/>
    <property type="project" value="UniProtKB-SubCell"/>
</dbReference>
<evidence type="ECO:0000256" key="5">
    <source>
        <dbReference type="ARBA" id="ARBA00023136"/>
    </source>
</evidence>
<dbReference type="Gene3D" id="3.40.1550.10">
    <property type="entry name" value="CheC-like"/>
    <property type="match status" value="1"/>
</dbReference>
<evidence type="ECO:0000313" key="9">
    <source>
        <dbReference type="EMBL" id="SFI91715.1"/>
    </source>
</evidence>
<dbReference type="InterPro" id="IPR001543">
    <property type="entry name" value="FliN-like_C"/>
</dbReference>